<name>A0A1F6TRH7_9PROT</name>
<reference evidence="1 2" key="1">
    <citation type="journal article" date="2016" name="Nat. Commun.">
        <title>Thousands of microbial genomes shed light on interconnected biogeochemical processes in an aquifer system.</title>
        <authorList>
            <person name="Anantharaman K."/>
            <person name="Brown C.T."/>
            <person name="Hug L.A."/>
            <person name="Sharon I."/>
            <person name="Castelle C.J."/>
            <person name="Probst A.J."/>
            <person name="Thomas B.C."/>
            <person name="Singh A."/>
            <person name="Wilkins M.J."/>
            <person name="Karaoz U."/>
            <person name="Brodie E.L."/>
            <person name="Williams K.H."/>
            <person name="Hubbard S.S."/>
            <person name="Banfield J.F."/>
        </authorList>
    </citation>
    <scope>NUCLEOTIDE SEQUENCE [LARGE SCALE GENOMIC DNA]</scope>
</reference>
<comment type="caution">
    <text evidence="1">The sequence shown here is derived from an EMBL/GenBank/DDBJ whole genome shotgun (WGS) entry which is preliminary data.</text>
</comment>
<dbReference type="AlphaFoldDB" id="A0A1F6TRH7"/>
<accession>A0A1F6TRH7</accession>
<gene>
    <name evidence="1" type="ORF">A2151_03220</name>
</gene>
<dbReference type="Proteomes" id="UP000178885">
    <property type="component" value="Unassembled WGS sequence"/>
</dbReference>
<protein>
    <submittedName>
        <fullName evidence="1">Uncharacterized protein</fullName>
    </submittedName>
</protein>
<dbReference type="EMBL" id="MFSU01000049">
    <property type="protein sequence ID" value="OGI47672.1"/>
    <property type="molecule type" value="Genomic_DNA"/>
</dbReference>
<evidence type="ECO:0000313" key="2">
    <source>
        <dbReference type="Proteomes" id="UP000178885"/>
    </source>
</evidence>
<organism evidence="1 2">
    <name type="scientific">Candidatus Muproteobacteria bacterium RBG_16_65_34</name>
    <dbReference type="NCBI Taxonomy" id="1817760"/>
    <lineage>
        <taxon>Bacteria</taxon>
        <taxon>Pseudomonadati</taxon>
        <taxon>Pseudomonadota</taxon>
        <taxon>Candidatus Muproteobacteria</taxon>
    </lineage>
</organism>
<sequence length="102" mass="11986">MTPSQVREIRARVKDFDDPVRFVIASQFSRKFVLYYNVSSDTYAMNDISAATLFKRRRAAEAIRKLFGPNDCLLEVRVMKNSSVKRVGRYRKPLLKRRRKKG</sequence>
<proteinExistence type="predicted"/>
<evidence type="ECO:0000313" key="1">
    <source>
        <dbReference type="EMBL" id="OGI47672.1"/>
    </source>
</evidence>